<dbReference type="STRING" id="702114.A1355_08625"/>
<keyword evidence="2" id="KW-0349">Heme</keyword>
<dbReference type="CDD" id="cd08916">
    <property type="entry name" value="TrHb3_P"/>
    <property type="match status" value="1"/>
</dbReference>
<reference evidence="6" key="1">
    <citation type="submission" date="2016-03" db="EMBL/GenBank/DDBJ databases">
        <authorList>
            <person name="Heylen K."/>
            <person name="De Vos P."/>
            <person name="Vekeman B."/>
        </authorList>
    </citation>
    <scope>NUCLEOTIDE SEQUENCE [LARGE SCALE GENOMIC DNA]</scope>
    <source>
        <strain evidence="6">R-45383</strain>
    </source>
</reference>
<dbReference type="InterPro" id="IPR012292">
    <property type="entry name" value="Globin/Proto"/>
</dbReference>
<sequence>MNALDESLTEAHIADLVRRFYGKAAADPELQAIFDAAIDDWDAHHRIVENFWSHALLQTDRYHGTPYPVHARLRLKLEHFDRWLALFRETAVEALPAEAAGRAIAKAEQMAEGFKHGMFFDYNPVKSC</sequence>
<keyword evidence="4" id="KW-0408">Iron</keyword>
<dbReference type="GO" id="GO:0019825">
    <property type="term" value="F:oxygen binding"/>
    <property type="evidence" value="ECO:0007669"/>
    <property type="project" value="InterPro"/>
</dbReference>
<accession>A0A177NH83</accession>
<evidence type="ECO:0000313" key="6">
    <source>
        <dbReference type="Proteomes" id="UP000077628"/>
    </source>
</evidence>
<dbReference type="Pfam" id="PF01152">
    <property type="entry name" value="Bac_globin"/>
    <property type="match status" value="1"/>
</dbReference>
<organism evidence="5 6">
    <name type="scientific">Methylomonas koyamae</name>
    <dbReference type="NCBI Taxonomy" id="702114"/>
    <lineage>
        <taxon>Bacteria</taxon>
        <taxon>Pseudomonadati</taxon>
        <taxon>Pseudomonadota</taxon>
        <taxon>Gammaproteobacteria</taxon>
        <taxon>Methylococcales</taxon>
        <taxon>Methylococcaceae</taxon>
        <taxon>Methylomonas</taxon>
    </lineage>
</organism>
<evidence type="ECO:0000256" key="3">
    <source>
        <dbReference type="ARBA" id="ARBA00022723"/>
    </source>
</evidence>
<keyword evidence="1" id="KW-0813">Transport</keyword>
<comment type="caution">
    <text evidence="5">The sequence shown here is derived from an EMBL/GenBank/DDBJ whole genome shotgun (WGS) entry which is preliminary data.</text>
</comment>
<dbReference type="GO" id="GO:0046872">
    <property type="term" value="F:metal ion binding"/>
    <property type="evidence" value="ECO:0007669"/>
    <property type="project" value="UniProtKB-KW"/>
</dbReference>
<dbReference type="SUPFAM" id="SSF46458">
    <property type="entry name" value="Globin-like"/>
    <property type="match status" value="1"/>
</dbReference>
<proteinExistence type="predicted"/>
<evidence type="ECO:0000256" key="4">
    <source>
        <dbReference type="ARBA" id="ARBA00023004"/>
    </source>
</evidence>
<dbReference type="EMBL" id="LUUK01000179">
    <property type="protein sequence ID" value="OAI17222.1"/>
    <property type="molecule type" value="Genomic_DNA"/>
</dbReference>
<dbReference type="RefSeq" id="WP_064029782.1">
    <property type="nucleotide sequence ID" value="NZ_LUUK01000179.1"/>
</dbReference>
<keyword evidence="3" id="KW-0479">Metal-binding</keyword>
<dbReference type="InterPro" id="IPR001486">
    <property type="entry name" value="Hemoglobin_trunc"/>
</dbReference>
<evidence type="ECO:0000313" key="5">
    <source>
        <dbReference type="EMBL" id="OAI17222.1"/>
    </source>
</evidence>
<name>A0A177NH83_9GAMM</name>
<evidence type="ECO:0000256" key="1">
    <source>
        <dbReference type="ARBA" id="ARBA00022448"/>
    </source>
</evidence>
<dbReference type="Proteomes" id="UP000077628">
    <property type="component" value="Unassembled WGS sequence"/>
</dbReference>
<keyword evidence="6" id="KW-1185">Reference proteome</keyword>
<dbReference type="AlphaFoldDB" id="A0A177NH83"/>
<dbReference type="OrthoDB" id="25954at2"/>
<dbReference type="Gene3D" id="1.10.490.10">
    <property type="entry name" value="Globins"/>
    <property type="match status" value="1"/>
</dbReference>
<protein>
    <submittedName>
        <fullName evidence="5">Globin family protein</fullName>
    </submittedName>
</protein>
<dbReference type="GO" id="GO:0020037">
    <property type="term" value="F:heme binding"/>
    <property type="evidence" value="ECO:0007669"/>
    <property type="project" value="InterPro"/>
</dbReference>
<evidence type="ECO:0000256" key="2">
    <source>
        <dbReference type="ARBA" id="ARBA00022617"/>
    </source>
</evidence>
<gene>
    <name evidence="5" type="ORF">A1355_08625</name>
</gene>
<dbReference type="InterPro" id="IPR009050">
    <property type="entry name" value="Globin-like_sf"/>
</dbReference>